<evidence type="ECO:0000313" key="2">
    <source>
        <dbReference type="Proteomes" id="UP001499993"/>
    </source>
</evidence>
<dbReference type="Pfam" id="PF06089">
    <property type="entry name" value="Asparaginase_II"/>
    <property type="match status" value="1"/>
</dbReference>
<dbReference type="PANTHER" id="PTHR42110:SF1">
    <property type="entry name" value="L-ASPARAGINASE, PUTATIVE (AFU_ORTHOLOGUE AFUA_3G11890)-RELATED"/>
    <property type="match status" value="1"/>
</dbReference>
<dbReference type="Proteomes" id="UP001499993">
    <property type="component" value="Unassembled WGS sequence"/>
</dbReference>
<dbReference type="InterPro" id="IPR010349">
    <property type="entry name" value="Asparaginase_II"/>
</dbReference>
<evidence type="ECO:0000313" key="1">
    <source>
        <dbReference type="EMBL" id="GAA4941392.1"/>
    </source>
</evidence>
<dbReference type="RefSeq" id="WP_344142316.1">
    <property type="nucleotide sequence ID" value="NZ_BAABIK010000011.1"/>
</dbReference>
<dbReference type="PANTHER" id="PTHR42110">
    <property type="entry name" value="L-ASPARAGINASE, PUTATIVE (AFU_ORTHOLOGUE AFUA_3G11890)-RELATED"/>
    <property type="match status" value="1"/>
</dbReference>
<reference evidence="2" key="1">
    <citation type="journal article" date="2019" name="Int. J. Syst. Evol. Microbiol.">
        <title>The Global Catalogue of Microorganisms (GCM) 10K type strain sequencing project: providing services to taxonomists for standard genome sequencing and annotation.</title>
        <authorList>
            <consortium name="The Broad Institute Genomics Platform"/>
            <consortium name="The Broad Institute Genome Sequencing Center for Infectious Disease"/>
            <person name="Wu L."/>
            <person name="Ma J."/>
        </authorList>
    </citation>
    <scope>NUCLEOTIDE SEQUENCE [LARGE SCALE GENOMIC DNA]</scope>
    <source>
        <strain evidence="2">JCM 18123</strain>
    </source>
</reference>
<accession>A0ABP9GFD9</accession>
<organism evidence="1 2">
    <name type="scientific">Streptomonospora halophila</name>
    <dbReference type="NCBI Taxonomy" id="427369"/>
    <lineage>
        <taxon>Bacteria</taxon>
        <taxon>Bacillati</taxon>
        <taxon>Actinomycetota</taxon>
        <taxon>Actinomycetes</taxon>
        <taxon>Streptosporangiales</taxon>
        <taxon>Nocardiopsidaceae</taxon>
        <taxon>Streptomonospora</taxon>
    </lineage>
</organism>
<name>A0ABP9GFD9_9ACTN</name>
<protein>
    <submittedName>
        <fullName evidence="1">Asparaginase</fullName>
    </submittedName>
</protein>
<proteinExistence type="predicted"/>
<dbReference type="EMBL" id="BAABIK010000011">
    <property type="protein sequence ID" value="GAA4941392.1"/>
    <property type="molecule type" value="Genomic_DNA"/>
</dbReference>
<gene>
    <name evidence="1" type="ORF">GCM10023224_24200</name>
</gene>
<sequence length="326" mass="33434">MQQSPQPQYVPLVEVVRSGFAEGVHFGTAVGLTARGEIGYVRGGAEAPMLPRSSAKPFQAAAVLRAGADLGPAQTAIAAGSHSGEPRHVETVEGMLAGAGLDAGALRCPADWPLDRGERERLLMDGGAPSPLLMNCSGKHAAMLAACVARGWSTGDYLEPDHPVQELVRREVEEMCGEPVAHTTVDGCGAPQLAVSLLGLARGLREMTLAPEGSPEAAVLEAMRNRPEYVAGEGRTDTLLMRGLPGAVAKMGAEGVLVVAAPAGEVAAVKLSDGDPLFRARTLAALEALAAVGADVSPVRDLAAAEVRGGGRAVGRLRPVADEALA</sequence>
<keyword evidence="2" id="KW-1185">Reference proteome</keyword>
<comment type="caution">
    <text evidence="1">The sequence shown here is derived from an EMBL/GenBank/DDBJ whole genome shotgun (WGS) entry which is preliminary data.</text>
</comment>